<accession>A0A915LBA3</accession>
<keyword evidence="1" id="KW-1185">Reference proteome</keyword>
<sequence>MPYTVAFRFQDILEHIWSAKPISTDPLSSSTGAGIKRSSIKRGSLINRSKDARKLEQSSALMSNVDVENE</sequence>
<dbReference type="AlphaFoldDB" id="A0A915LBA3"/>
<organism evidence="1 2">
    <name type="scientific">Romanomermis culicivorax</name>
    <name type="common">Nematode worm</name>
    <dbReference type="NCBI Taxonomy" id="13658"/>
    <lineage>
        <taxon>Eukaryota</taxon>
        <taxon>Metazoa</taxon>
        <taxon>Ecdysozoa</taxon>
        <taxon>Nematoda</taxon>
        <taxon>Enoplea</taxon>
        <taxon>Dorylaimia</taxon>
        <taxon>Mermithida</taxon>
        <taxon>Mermithoidea</taxon>
        <taxon>Mermithidae</taxon>
        <taxon>Romanomermis</taxon>
    </lineage>
</organism>
<name>A0A915LBA3_ROMCU</name>
<proteinExistence type="predicted"/>
<protein>
    <submittedName>
        <fullName evidence="2">Uncharacterized protein</fullName>
    </submittedName>
</protein>
<reference evidence="2" key="1">
    <citation type="submission" date="2022-11" db="UniProtKB">
        <authorList>
            <consortium name="WormBaseParasite"/>
        </authorList>
    </citation>
    <scope>IDENTIFICATION</scope>
</reference>
<dbReference type="WBParaSite" id="nRc.2.0.1.t48374-RA">
    <property type="protein sequence ID" value="nRc.2.0.1.t48374-RA"/>
    <property type="gene ID" value="nRc.2.0.1.g48374"/>
</dbReference>
<dbReference type="Proteomes" id="UP000887565">
    <property type="component" value="Unplaced"/>
</dbReference>
<evidence type="ECO:0000313" key="2">
    <source>
        <dbReference type="WBParaSite" id="nRc.2.0.1.t48374-RA"/>
    </source>
</evidence>
<evidence type="ECO:0000313" key="1">
    <source>
        <dbReference type="Proteomes" id="UP000887565"/>
    </source>
</evidence>